<proteinExistence type="inferred from homology"/>
<comment type="similarity">
    <text evidence="1 4">Belongs to the universal ribosomal protein uL13 family.</text>
</comment>
<organism evidence="5 6">
    <name type="scientific">Candidatus Roizmanbacteria bacterium RIFOXYD1_FULL_38_12</name>
    <dbReference type="NCBI Taxonomy" id="1802093"/>
    <lineage>
        <taxon>Bacteria</taxon>
        <taxon>Candidatus Roizmaniibacteriota</taxon>
    </lineage>
</organism>
<dbReference type="AlphaFoldDB" id="A0A1F7L024"/>
<dbReference type="PANTHER" id="PTHR11545">
    <property type="entry name" value="RIBOSOMAL PROTEIN L13"/>
    <property type="match status" value="1"/>
</dbReference>
<dbReference type="Gene3D" id="3.90.1180.10">
    <property type="entry name" value="Ribosomal protein L13"/>
    <property type="match status" value="1"/>
</dbReference>
<dbReference type="PANTHER" id="PTHR11545:SF2">
    <property type="entry name" value="LARGE RIBOSOMAL SUBUNIT PROTEIN UL13M"/>
    <property type="match status" value="1"/>
</dbReference>
<dbReference type="NCBIfam" id="TIGR01066">
    <property type="entry name" value="rplM_bact"/>
    <property type="match status" value="1"/>
</dbReference>
<evidence type="ECO:0000313" key="5">
    <source>
        <dbReference type="EMBL" id="OGK73406.1"/>
    </source>
</evidence>
<accession>A0A1F7L024</accession>
<evidence type="ECO:0000256" key="1">
    <source>
        <dbReference type="ARBA" id="ARBA00006227"/>
    </source>
</evidence>
<evidence type="ECO:0000256" key="3">
    <source>
        <dbReference type="ARBA" id="ARBA00023274"/>
    </source>
</evidence>
<dbReference type="PIRSF" id="PIRSF002181">
    <property type="entry name" value="Ribosomal_L13"/>
    <property type="match status" value="1"/>
</dbReference>
<dbReference type="Proteomes" id="UP000177050">
    <property type="component" value="Unassembled WGS sequence"/>
</dbReference>
<evidence type="ECO:0000256" key="4">
    <source>
        <dbReference type="HAMAP-Rule" id="MF_01366"/>
    </source>
</evidence>
<dbReference type="EMBL" id="MGBR01000001">
    <property type="protein sequence ID" value="OGK73406.1"/>
    <property type="molecule type" value="Genomic_DNA"/>
</dbReference>
<dbReference type="GO" id="GO:0005840">
    <property type="term" value="C:ribosome"/>
    <property type="evidence" value="ECO:0007669"/>
    <property type="project" value="UniProtKB-KW"/>
</dbReference>
<dbReference type="Pfam" id="PF00572">
    <property type="entry name" value="Ribosomal_L13"/>
    <property type="match status" value="1"/>
</dbReference>
<keyword evidence="2 4" id="KW-0689">Ribosomal protein</keyword>
<dbReference type="GO" id="GO:0006412">
    <property type="term" value="P:translation"/>
    <property type="evidence" value="ECO:0007669"/>
    <property type="project" value="UniProtKB-UniRule"/>
</dbReference>
<dbReference type="GO" id="GO:0003729">
    <property type="term" value="F:mRNA binding"/>
    <property type="evidence" value="ECO:0007669"/>
    <property type="project" value="TreeGrafter"/>
</dbReference>
<dbReference type="GO" id="GO:0003735">
    <property type="term" value="F:structural constituent of ribosome"/>
    <property type="evidence" value="ECO:0007669"/>
    <property type="project" value="InterPro"/>
</dbReference>
<dbReference type="InterPro" id="IPR005823">
    <property type="entry name" value="Ribosomal_uL13_bac-type"/>
</dbReference>
<comment type="caution">
    <text evidence="5">The sequence shown here is derived from an EMBL/GenBank/DDBJ whole genome shotgun (WGS) entry which is preliminary data.</text>
</comment>
<comment type="subunit">
    <text evidence="4">Part of the 50S ribosomal subunit.</text>
</comment>
<dbReference type="SUPFAM" id="SSF52161">
    <property type="entry name" value="Ribosomal protein L13"/>
    <property type="match status" value="1"/>
</dbReference>
<dbReference type="CDD" id="cd00392">
    <property type="entry name" value="Ribosomal_L13"/>
    <property type="match status" value="1"/>
</dbReference>
<evidence type="ECO:0000256" key="2">
    <source>
        <dbReference type="ARBA" id="ARBA00022980"/>
    </source>
</evidence>
<comment type="function">
    <text evidence="4">This protein is one of the early assembly proteins of the 50S ribosomal subunit, although it is not seen to bind rRNA by itself. It is important during the early stages of 50S assembly.</text>
</comment>
<evidence type="ECO:0000313" key="6">
    <source>
        <dbReference type="Proteomes" id="UP000177050"/>
    </source>
</evidence>
<dbReference type="HAMAP" id="MF_01366">
    <property type="entry name" value="Ribosomal_uL13"/>
    <property type="match status" value="1"/>
</dbReference>
<dbReference type="GO" id="GO:0017148">
    <property type="term" value="P:negative regulation of translation"/>
    <property type="evidence" value="ECO:0007669"/>
    <property type="project" value="TreeGrafter"/>
</dbReference>
<gene>
    <name evidence="4" type="primary">rplM</name>
    <name evidence="5" type="ORF">A3K52_01260</name>
</gene>
<dbReference type="GO" id="GO:1990904">
    <property type="term" value="C:ribonucleoprotein complex"/>
    <property type="evidence" value="ECO:0007669"/>
    <property type="project" value="UniProtKB-KW"/>
</dbReference>
<sequence length="147" mass="16685">MVHLTKSTKPISEKSINRKWHLIDVKGKIVGRIAPYISSLLQGKGKVNYAPYLDAGDYVVVVNSALVKFTGKKLQDKVYSRYSGYPDGLKKATAEEVLRRNPNRIIKEAVSGMLPKNKLRDRRLARLFISPNESHPYQHKLQANIKN</sequence>
<protein>
    <recommendedName>
        <fullName evidence="4">Large ribosomal subunit protein uL13</fullName>
    </recommendedName>
</protein>
<reference evidence="5 6" key="1">
    <citation type="journal article" date="2016" name="Nat. Commun.">
        <title>Thousands of microbial genomes shed light on interconnected biogeochemical processes in an aquifer system.</title>
        <authorList>
            <person name="Anantharaman K."/>
            <person name="Brown C.T."/>
            <person name="Hug L.A."/>
            <person name="Sharon I."/>
            <person name="Castelle C.J."/>
            <person name="Probst A.J."/>
            <person name="Thomas B.C."/>
            <person name="Singh A."/>
            <person name="Wilkins M.J."/>
            <person name="Karaoz U."/>
            <person name="Brodie E.L."/>
            <person name="Williams K.H."/>
            <person name="Hubbard S.S."/>
            <person name="Banfield J.F."/>
        </authorList>
    </citation>
    <scope>NUCLEOTIDE SEQUENCE [LARGE SCALE GENOMIC DNA]</scope>
</reference>
<name>A0A1F7L024_9BACT</name>
<dbReference type="InterPro" id="IPR005822">
    <property type="entry name" value="Ribosomal_uL13"/>
</dbReference>
<dbReference type="InterPro" id="IPR036899">
    <property type="entry name" value="Ribosomal_uL13_sf"/>
</dbReference>
<keyword evidence="3 4" id="KW-0687">Ribonucleoprotein</keyword>